<evidence type="ECO:0000313" key="3">
    <source>
        <dbReference type="EMBL" id="JAH45231.1"/>
    </source>
</evidence>
<organism evidence="3">
    <name type="scientific">Anguilla anguilla</name>
    <name type="common">European freshwater eel</name>
    <name type="synonym">Muraena anguilla</name>
    <dbReference type="NCBI Taxonomy" id="7936"/>
    <lineage>
        <taxon>Eukaryota</taxon>
        <taxon>Metazoa</taxon>
        <taxon>Chordata</taxon>
        <taxon>Craniata</taxon>
        <taxon>Vertebrata</taxon>
        <taxon>Euteleostomi</taxon>
        <taxon>Actinopterygii</taxon>
        <taxon>Neopterygii</taxon>
        <taxon>Teleostei</taxon>
        <taxon>Anguilliformes</taxon>
        <taxon>Anguillidae</taxon>
        <taxon>Anguilla</taxon>
    </lineage>
</organism>
<evidence type="ECO:0000256" key="1">
    <source>
        <dbReference type="SAM" id="MobiDB-lite"/>
    </source>
</evidence>
<keyword evidence="2" id="KW-0732">Signal</keyword>
<evidence type="ECO:0000256" key="2">
    <source>
        <dbReference type="SAM" id="SignalP"/>
    </source>
</evidence>
<feature type="region of interest" description="Disordered" evidence="1">
    <location>
        <begin position="23"/>
        <end position="64"/>
    </location>
</feature>
<dbReference type="AlphaFoldDB" id="A0A0E9SVD0"/>
<feature type="compositionally biased region" description="Low complexity" evidence="1">
    <location>
        <begin position="32"/>
        <end position="41"/>
    </location>
</feature>
<feature type="chain" id="PRO_5002433080" description="Secreted protein" evidence="2">
    <location>
        <begin position="19"/>
        <end position="85"/>
    </location>
</feature>
<reference evidence="3" key="1">
    <citation type="submission" date="2014-11" db="EMBL/GenBank/DDBJ databases">
        <authorList>
            <person name="Amaro Gonzalez C."/>
        </authorList>
    </citation>
    <scope>NUCLEOTIDE SEQUENCE</scope>
</reference>
<protein>
    <recommendedName>
        <fullName evidence="4">Secreted protein</fullName>
    </recommendedName>
</protein>
<name>A0A0E9SVD0_ANGAN</name>
<feature type="compositionally biased region" description="Basic and acidic residues" evidence="1">
    <location>
        <begin position="47"/>
        <end position="64"/>
    </location>
</feature>
<feature type="signal peptide" evidence="2">
    <location>
        <begin position="1"/>
        <end position="18"/>
    </location>
</feature>
<evidence type="ECO:0008006" key="4">
    <source>
        <dbReference type="Google" id="ProtNLM"/>
    </source>
</evidence>
<accession>A0A0E9SVD0</accession>
<proteinExistence type="predicted"/>
<dbReference type="EMBL" id="GBXM01063346">
    <property type="protein sequence ID" value="JAH45231.1"/>
    <property type="molecule type" value="Transcribed_RNA"/>
</dbReference>
<reference evidence="3" key="2">
    <citation type="journal article" date="2015" name="Fish Shellfish Immunol.">
        <title>Early steps in the European eel (Anguilla anguilla)-Vibrio vulnificus interaction in the gills: Role of the RtxA13 toxin.</title>
        <authorList>
            <person name="Callol A."/>
            <person name="Pajuelo D."/>
            <person name="Ebbesson L."/>
            <person name="Teles M."/>
            <person name="MacKenzie S."/>
            <person name="Amaro C."/>
        </authorList>
    </citation>
    <scope>NUCLEOTIDE SEQUENCE</scope>
</reference>
<sequence>MPAGILVLINVFGGVCESATSDLQRSSAVGKASEPVSAVSLPAPPAREIHPEQSHNGVDDLGERRRECERQRGRIIWMDSVQTDK</sequence>